<dbReference type="Gene3D" id="3.40.50.1000">
    <property type="entry name" value="HAD superfamily/HAD-like"/>
    <property type="match status" value="1"/>
</dbReference>
<dbReference type="InterPro" id="IPR051400">
    <property type="entry name" value="HAD-like_hydrolase"/>
</dbReference>
<dbReference type="EMBL" id="JBHMAG010000012">
    <property type="protein sequence ID" value="MFB9752621.1"/>
    <property type="molecule type" value="Genomic_DNA"/>
</dbReference>
<dbReference type="GO" id="GO:0016787">
    <property type="term" value="F:hydrolase activity"/>
    <property type="evidence" value="ECO:0007669"/>
    <property type="project" value="UniProtKB-KW"/>
</dbReference>
<dbReference type="PRINTS" id="PR00413">
    <property type="entry name" value="HADHALOGNASE"/>
</dbReference>
<dbReference type="InterPro" id="IPR006439">
    <property type="entry name" value="HAD-SF_hydro_IA"/>
</dbReference>
<organism evidence="5 6">
    <name type="scientific">Paenibacillus hodogayensis</name>
    <dbReference type="NCBI Taxonomy" id="279208"/>
    <lineage>
        <taxon>Bacteria</taxon>
        <taxon>Bacillati</taxon>
        <taxon>Bacillota</taxon>
        <taxon>Bacilli</taxon>
        <taxon>Bacillales</taxon>
        <taxon>Paenibacillaceae</taxon>
        <taxon>Paenibacillus</taxon>
    </lineage>
</organism>
<comment type="caution">
    <text evidence="5">The sequence shown here is derived from an EMBL/GenBank/DDBJ whole genome shotgun (WGS) entry which is preliminary data.</text>
</comment>
<dbReference type="PANTHER" id="PTHR46470:SF2">
    <property type="entry name" value="GLYCERALDEHYDE 3-PHOSPHATE PHOSPHATASE"/>
    <property type="match status" value="1"/>
</dbReference>
<dbReference type="PANTHER" id="PTHR46470">
    <property type="entry name" value="N-ACYLNEURAMINATE-9-PHOSPHATASE"/>
    <property type="match status" value="1"/>
</dbReference>
<dbReference type="Gene3D" id="1.20.120.710">
    <property type="entry name" value="Haloacid dehalogenase hydrolase-like domain"/>
    <property type="match status" value="1"/>
</dbReference>
<protein>
    <submittedName>
        <fullName evidence="5">HAD family hydrolase</fullName>
        <ecNumber evidence="5">3.1.3.-</ecNumber>
    </submittedName>
</protein>
<dbReference type="Proteomes" id="UP001589619">
    <property type="component" value="Unassembled WGS sequence"/>
</dbReference>
<gene>
    <name evidence="5" type="ORF">ACFFNY_13725</name>
</gene>
<evidence type="ECO:0000256" key="4">
    <source>
        <dbReference type="ARBA" id="ARBA00022842"/>
    </source>
</evidence>
<evidence type="ECO:0000313" key="6">
    <source>
        <dbReference type="Proteomes" id="UP001589619"/>
    </source>
</evidence>
<keyword evidence="6" id="KW-1185">Reference proteome</keyword>
<dbReference type="SFLD" id="SFLDG01129">
    <property type="entry name" value="C1.5:_HAD__Beta-PGM__Phosphata"/>
    <property type="match status" value="1"/>
</dbReference>
<dbReference type="Pfam" id="PF00702">
    <property type="entry name" value="Hydrolase"/>
    <property type="match status" value="1"/>
</dbReference>
<dbReference type="InterPro" id="IPR023214">
    <property type="entry name" value="HAD_sf"/>
</dbReference>
<dbReference type="SFLD" id="SFLDS00003">
    <property type="entry name" value="Haloacid_Dehalogenase"/>
    <property type="match status" value="1"/>
</dbReference>
<dbReference type="RefSeq" id="WP_344903735.1">
    <property type="nucleotide sequence ID" value="NZ_BAAAYO010000001.1"/>
</dbReference>
<evidence type="ECO:0000256" key="1">
    <source>
        <dbReference type="ARBA" id="ARBA00001946"/>
    </source>
</evidence>
<name>A0ABV5VWL8_9BACL</name>
<dbReference type="NCBIfam" id="TIGR01549">
    <property type="entry name" value="HAD-SF-IA-v1"/>
    <property type="match status" value="1"/>
</dbReference>
<evidence type="ECO:0000256" key="3">
    <source>
        <dbReference type="ARBA" id="ARBA00022801"/>
    </source>
</evidence>
<keyword evidence="2" id="KW-0479">Metal-binding</keyword>
<comment type="cofactor">
    <cofactor evidence="1">
        <name>Mg(2+)</name>
        <dbReference type="ChEBI" id="CHEBI:18420"/>
    </cofactor>
</comment>
<keyword evidence="4" id="KW-0460">Magnesium</keyword>
<keyword evidence="3 5" id="KW-0378">Hydrolase</keyword>
<evidence type="ECO:0000256" key="2">
    <source>
        <dbReference type="ARBA" id="ARBA00022723"/>
    </source>
</evidence>
<dbReference type="InterPro" id="IPR036412">
    <property type="entry name" value="HAD-like_sf"/>
</dbReference>
<reference evidence="5 6" key="1">
    <citation type="submission" date="2024-09" db="EMBL/GenBank/DDBJ databases">
        <authorList>
            <person name="Sun Q."/>
            <person name="Mori K."/>
        </authorList>
    </citation>
    <scope>NUCLEOTIDE SEQUENCE [LARGE SCALE GENOMIC DNA]</scope>
    <source>
        <strain evidence="5 6">JCM 12520</strain>
    </source>
</reference>
<accession>A0ABV5VWL8</accession>
<evidence type="ECO:0000313" key="5">
    <source>
        <dbReference type="EMBL" id="MFB9752621.1"/>
    </source>
</evidence>
<dbReference type="SUPFAM" id="SSF56784">
    <property type="entry name" value="HAD-like"/>
    <property type="match status" value="1"/>
</dbReference>
<dbReference type="EC" id="3.1.3.-" evidence="5"/>
<proteinExistence type="predicted"/>
<sequence>MKHRFTAQTTKAVFFDMNNTLIDPRASFDSCFLNVLADFAGRWDDGDGQWNPQQVLVKYREEWSGKAAPLRGKPEAAEAVKKQCLQAALRHYPFQVNDAFVASFFREMRHQARGHAVPFGDAPTAVAKLAGRYKIGVITNGSKEQQADVINRLGLSAHIAAERIFASDKGGVRKPNAAIFRSAARDAGVSPAQAVMIGDSWKNDVTGALKAGMPAVWLNRASAKTSSRRKVGSSEVPVVRSFKELTELFEL</sequence>